<protein>
    <submittedName>
        <fullName evidence="3">Para-nitrobenzyl esterase</fullName>
    </submittedName>
</protein>
<evidence type="ECO:0000313" key="3">
    <source>
        <dbReference type="EMBL" id="OBZ79050.1"/>
    </source>
</evidence>
<dbReference type="EMBL" id="LUGG01000001">
    <property type="protein sequence ID" value="OBZ79050.1"/>
    <property type="molecule type" value="Genomic_DNA"/>
</dbReference>
<dbReference type="InterPro" id="IPR019819">
    <property type="entry name" value="Carboxylesterase_B_CS"/>
</dbReference>
<comment type="caution">
    <text evidence="3">The sequence shown here is derived from an EMBL/GenBank/DDBJ whole genome shotgun (WGS) entry which is preliminary data.</text>
</comment>
<reference evidence="3 4" key="1">
    <citation type="submission" date="2016-03" db="EMBL/GenBank/DDBJ databases">
        <title>Whole genome sequencing of Grifola frondosa 9006-11.</title>
        <authorList>
            <person name="Min B."/>
            <person name="Park H."/>
            <person name="Kim J.-G."/>
            <person name="Cho H."/>
            <person name="Oh Y.-L."/>
            <person name="Kong W.-S."/>
            <person name="Choi I.-G."/>
        </authorList>
    </citation>
    <scope>NUCLEOTIDE SEQUENCE [LARGE SCALE GENOMIC DNA]</scope>
    <source>
        <strain evidence="3 4">9006-11</strain>
    </source>
</reference>
<dbReference type="SUPFAM" id="SSF53474">
    <property type="entry name" value="alpha/beta-Hydrolases"/>
    <property type="match status" value="1"/>
</dbReference>
<dbReference type="OrthoDB" id="2798941at2759"/>
<dbReference type="Pfam" id="PF00135">
    <property type="entry name" value="COesterase"/>
    <property type="match status" value="1"/>
</dbReference>
<dbReference type="AlphaFoldDB" id="A0A1C7MQ97"/>
<name>A0A1C7MQ97_GRIFR</name>
<dbReference type="InterPro" id="IPR002018">
    <property type="entry name" value="CarbesteraseB"/>
</dbReference>
<dbReference type="InterPro" id="IPR050309">
    <property type="entry name" value="Type-B_Carboxylest/Lipase"/>
</dbReference>
<evidence type="ECO:0000313" key="4">
    <source>
        <dbReference type="Proteomes" id="UP000092993"/>
    </source>
</evidence>
<dbReference type="STRING" id="5627.A0A1C7MQ97"/>
<feature type="domain" description="Carboxylesterase type B" evidence="2">
    <location>
        <begin position="52"/>
        <end position="161"/>
    </location>
</feature>
<dbReference type="InterPro" id="IPR029058">
    <property type="entry name" value="AB_hydrolase_fold"/>
</dbReference>
<dbReference type="Gene3D" id="3.40.50.1820">
    <property type="entry name" value="alpha/beta hydrolase"/>
    <property type="match status" value="1"/>
</dbReference>
<gene>
    <name evidence="3" type="primary">pnbA_0</name>
    <name evidence="3" type="ORF">A0H81_01503</name>
</gene>
<feature type="chain" id="PRO_5008889263" evidence="1">
    <location>
        <begin position="42"/>
        <end position="172"/>
    </location>
</feature>
<organism evidence="3 4">
    <name type="scientific">Grifola frondosa</name>
    <name type="common">Maitake</name>
    <name type="synonym">Polyporus frondosus</name>
    <dbReference type="NCBI Taxonomy" id="5627"/>
    <lineage>
        <taxon>Eukaryota</taxon>
        <taxon>Fungi</taxon>
        <taxon>Dikarya</taxon>
        <taxon>Basidiomycota</taxon>
        <taxon>Agaricomycotina</taxon>
        <taxon>Agaricomycetes</taxon>
        <taxon>Polyporales</taxon>
        <taxon>Grifolaceae</taxon>
        <taxon>Grifola</taxon>
    </lineage>
</organism>
<evidence type="ECO:0000256" key="1">
    <source>
        <dbReference type="SAM" id="SignalP"/>
    </source>
</evidence>
<proteinExistence type="predicted"/>
<keyword evidence="1" id="KW-0732">Signal</keyword>
<sequence length="172" mass="18440">MDHLNFTSTGTLVDPVLTHLMNKMLPLNILLLGLLLRFSVASGDSSASGTSLTVHLTSGIFRGSAVSNGTDRWLGIPFAQPPVGSLRFKAPVAVTNPPHTVQDAFAFGNACPQSPSSTLGAPMGEDCLFLNVWRPSNVSVNTKLPVLVWFYGGAYMNGRFESFFRSNSYSAT</sequence>
<dbReference type="PROSITE" id="PS00941">
    <property type="entry name" value="CARBOXYLESTERASE_B_2"/>
    <property type="match status" value="1"/>
</dbReference>
<dbReference type="Proteomes" id="UP000092993">
    <property type="component" value="Unassembled WGS sequence"/>
</dbReference>
<keyword evidence="4" id="KW-1185">Reference proteome</keyword>
<dbReference type="OMA" id="MQGRANG"/>
<evidence type="ECO:0000259" key="2">
    <source>
        <dbReference type="Pfam" id="PF00135"/>
    </source>
</evidence>
<feature type="signal peptide" evidence="1">
    <location>
        <begin position="1"/>
        <end position="41"/>
    </location>
</feature>
<dbReference type="PANTHER" id="PTHR11559">
    <property type="entry name" value="CARBOXYLESTERASE"/>
    <property type="match status" value="1"/>
</dbReference>
<accession>A0A1C7MQ97</accession>